<dbReference type="Pfam" id="PF02653">
    <property type="entry name" value="BPD_transp_2"/>
    <property type="match status" value="1"/>
</dbReference>
<organism evidence="7 8">
    <name type="scientific">Salinithrix halophila</name>
    <dbReference type="NCBI Taxonomy" id="1485204"/>
    <lineage>
        <taxon>Bacteria</taxon>
        <taxon>Bacillati</taxon>
        <taxon>Bacillota</taxon>
        <taxon>Bacilli</taxon>
        <taxon>Bacillales</taxon>
        <taxon>Thermoactinomycetaceae</taxon>
        <taxon>Salinithrix</taxon>
    </lineage>
</organism>
<keyword evidence="8" id="KW-1185">Reference proteome</keyword>
<dbReference type="PANTHER" id="PTHR47089">
    <property type="entry name" value="ABC TRANSPORTER, PERMEASE PROTEIN"/>
    <property type="match status" value="1"/>
</dbReference>
<feature type="transmembrane region" description="Helical" evidence="6">
    <location>
        <begin position="12"/>
        <end position="36"/>
    </location>
</feature>
<keyword evidence="5 6" id="KW-0472">Membrane</keyword>
<dbReference type="RefSeq" id="WP_380705733.1">
    <property type="nucleotide sequence ID" value="NZ_JBHSAP010000018.1"/>
</dbReference>
<evidence type="ECO:0000256" key="4">
    <source>
        <dbReference type="ARBA" id="ARBA00022989"/>
    </source>
</evidence>
<feature type="transmembrane region" description="Helical" evidence="6">
    <location>
        <begin position="110"/>
        <end position="133"/>
    </location>
</feature>
<protein>
    <submittedName>
        <fullName evidence="7">ABC transporter permease</fullName>
    </submittedName>
</protein>
<dbReference type="PANTHER" id="PTHR47089:SF1">
    <property type="entry name" value="GUANOSINE ABC TRANSPORTER PERMEASE PROTEIN NUPP"/>
    <property type="match status" value="1"/>
</dbReference>
<keyword evidence="2" id="KW-1003">Cell membrane</keyword>
<comment type="caution">
    <text evidence="7">The sequence shown here is derived from an EMBL/GenBank/DDBJ whole genome shotgun (WGS) entry which is preliminary data.</text>
</comment>
<comment type="subcellular location">
    <subcellularLocation>
        <location evidence="1">Cell membrane</location>
        <topology evidence="1">Multi-pass membrane protein</topology>
    </subcellularLocation>
</comment>
<evidence type="ECO:0000313" key="8">
    <source>
        <dbReference type="Proteomes" id="UP001595843"/>
    </source>
</evidence>
<sequence>MQVLSKINKQSSFLTSLISVFLGLLVGAVMMMVAGYDPILAYTALFQSAFYQPYDIGETIRTITPLILTGLAVGLAFRTGLFNIGVEGQFIIGQLVAVIVALKLDLPPGLHAAVCVLAGAAGGALWAFLPGLLKAKRGVHEVITTIMLNFVALYASNAVIRVWLTSGADSTEKIPSSASIRWDAISQLFGNSRIHLGIVIALLAAFIMYYLLWRTTYGFELRAVGYNPLASEYAGMNVDRNVILSMMISGTFAGLAGASELLGTSGYLAIQGAYTGIGFDGIAVALLGANSPVGIILAASLFGILTYGGSSMEFAAGVPFEVIRVVFAAIILFVAANIVRWYMQRRKRKKVQQTNEKAVKTDD</sequence>
<feature type="transmembrane region" description="Helical" evidence="6">
    <location>
        <begin position="145"/>
        <end position="164"/>
    </location>
</feature>
<keyword evidence="4 6" id="KW-1133">Transmembrane helix</keyword>
<evidence type="ECO:0000256" key="1">
    <source>
        <dbReference type="ARBA" id="ARBA00004651"/>
    </source>
</evidence>
<feature type="transmembrane region" description="Helical" evidence="6">
    <location>
        <begin position="322"/>
        <end position="343"/>
    </location>
</feature>
<dbReference type="CDD" id="cd06580">
    <property type="entry name" value="TM_PBP1_transp_TpRbsC_like"/>
    <property type="match status" value="1"/>
</dbReference>
<evidence type="ECO:0000256" key="3">
    <source>
        <dbReference type="ARBA" id="ARBA00022692"/>
    </source>
</evidence>
<proteinExistence type="predicted"/>
<dbReference type="InterPro" id="IPR001851">
    <property type="entry name" value="ABC_transp_permease"/>
</dbReference>
<accession>A0ABV8JHA3</accession>
<gene>
    <name evidence="7" type="ORF">ACFOUO_13940</name>
</gene>
<evidence type="ECO:0000256" key="2">
    <source>
        <dbReference type="ARBA" id="ARBA00022475"/>
    </source>
</evidence>
<feature type="transmembrane region" description="Helical" evidence="6">
    <location>
        <begin position="84"/>
        <end position="104"/>
    </location>
</feature>
<keyword evidence="3 6" id="KW-0812">Transmembrane</keyword>
<dbReference type="EMBL" id="JBHSAP010000018">
    <property type="protein sequence ID" value="MFC4077898.1"/>
    <property type="molecule type" value="Genomic_DNA"/>
</dbReference>
<reference evidence="8" key="1">
    <citation type="journal article" date="2019" name="Int. J. Syst. Evol. Microbiol.">
        <title>The Global Catalogue of Microorganisms (GCM) 10K type strain sequencing project: providing services to taxonomists for standard genome sequencing and annotation.</title>
        <authorList>
            <consortium name="The Broad Institute Genomics Platform"/>
            <consortium name="The Broad Institute Genome Sequencing Center for Infectious Disease"/>
            <person name="Wu L."/>
            <person name="Ma J."/>
        </authorList>
    </citation>
    <scope>NUCLEOTIDE SEQUENCE [LARGE SCALE GENOMIC DNA]</scope>
    <source>
        <strain evidence="8">IBRC-M 10813</strain>
    </source>
</reference>
<evidence type="ECO:0000256" key="6">
    <source>
        <dbReference type="SAM" id="Phobius"/>
    </source>
</evidence>
<dbReference type="Proteomes" id="UP001595843">
    <property type="component" value="Unassembled WGS sequence"/>
</dbReference>
<feature type="transmembrane region" description="Helical" evidence="6">
    <location>
        <begin position="56"/>
        <end position="77"/>
    </location>
</feature>
<feature type="transmembrane region" description="Helical" evidence="6">
    <location>
        <begin position="194"/>
        <end position="212"/>
    </location>
</feature>
<evidence type="ECO:0000313" key="7">
    <source>
        <dbReference type="EMBL" id="MFC4077898.1"/>
    </source>
</evidence>
<evidence type="ECO:0000256" key="5">
    <source>
        <dbReference type="ARBA" id="ARBA00023136"/>
    </source>
</evidence>
<name>A0ABV8JHA3_9BACL</name>